<evidence type="ECO:0000256" key="3">
    <source>
        <dbReference type="ARBA" id="ARBA00022679"/>
    </source>
</evidence>
<dbReference type="Proteomes" id="UP001300745">
    <property type="component" value="Unassembled WGS sequence"/>
</dbReference>
<keyword evidence="2" id="KW-0723">Serine/threonine-protein kinase</keyword>
<name>A0ABT3SFX5_9MYCO</name>
<keyword evidence="7" id="KW-0472">Membrane</keyword>
<protein>
    <recommendedName>
        <fullName evidence="1">non-specific serine/threonine protein kinase</fullName>
        <ecNumber evidence="1">2.7.11.1</ecNumber>
    </recommendedName>
</protein>
<evidence type="ECO:0000256" key="4">
    <source>
        <dbReference type="ARBA" id="ARBA00022741"/>
    </source>
</evidence>
<dbReference type="InterPro" id="IPR008271">
    <property type="entry name" value="Ser/Thr_kinase_AS"/>
</dbReference>
<keyword evidence="7" id="KW-1133">Transmembrane helix</keyword>
<evidence type="ECO:0000313" key="9">
    <source>
        <dbReference type="EMBL" id="MCX2938378.1"/>
    </source>
</evidence>
<dbReference type="EC" id="2.7.11.1" evidence="1"/>
<evidence type="ECO:0000259" key="8">
    <source>
        <dbReference type="PROSITE" id="PS50011"/>
    </source>
</evidence>
<reference evidence="9 10" key="1">
    <citation type="submission" date="2022-11" db="EMBL/GenBank/DDBJ databases">
        <title>Mycobacterium sp. nov.</title>
        <authorList>
            <person name="Papic B."/>
            <person name="Spicic S."/>
            <person name="Duvnjak S."/>
        </authorList>
    </citation>
    <scope>NUCLEOTIDE SEQUENCE [LARGE SCALE GENOMIC DNA]</scope>
    <source>
        <strain evidence="9 10">CVI_P4</strain>
    </source>
</reference>
<dbReference type="PROSITE" id="PS50011">
    <property type="entry name" value="PROTEIN_KINASE_DOM"/>
    <property type="match status" value="1"/>
</dbReference>
<dbReference type="GO" id="GO:0016301">
    <property type="term" value="F:kinase activity"/>
    <property type="evidence" value="ECO:0007669"/>
    <property type="project" value="UniProtKB-KW"/>
</dbReference>
<keyword evidence="6" id="KW-0067">ATP-binding</keyword>
<organism evidence="9 10">
    <name type="scientific">Mycobacterium pinniadriaticum</name>
    <dbReference type="NCBI Taxonomy" id="2994102"/>
    <lineage>
        <taxon>Bacteria</taxon>
        <taxon>Bacillati</taxon>
        <taxon>Actinomycetota</taxon>
        <taxon>Actinomycetes</taxon>
        <taxon>Mycobacteriales</taxon>
        <taxon>Mycobacteriaceae</taxon>
        <taxon>Mycobacterium</taxon>
    </lineage>
</organism>
<dbReference type="InterPro" id="IPR011009">
    <property type="entry name" value="Kinase-like_dom_sf"/>
</dbReference>
<keyword evidence="7" id="KW-0812">Transmembrane</keyword>
<dbReference type="InterPro" id="IPR000719">
    <property type="entry name" value="Prot_kinase_dom"/>
</dbReference>
<evidence type="ECO:0000256" key="2">
    <source>
        <dbReference type="ARBA" id="ARBA00022527"/>
    </source>
</evidence>
<dbReference type="CDD" id="cd14014">
    <property type="entry name" value="STKc_PknB_like"/>
    <property type="match status" value="1"/>
</dbReference>
<evidence type="ECO:0000256" key="1">
    <source>
        <dbReference type="ARBA" id="ARBA00012513"/>
    </source>
</evidence>
<keyword evidence="4" id="KW-0547">Nucleotide-binding</keyword>
<dbReference type="RefSeq" id="WP_265998121.1">
    <property type="nucleotide sequence ID" value="NZ_JAPJDN010000014.1"/>
</dbReference>
<dbReference type="PANTHER" id="PTHR43289">
    <property type="entry name" value="MITOGEN-ACTIVATED PROTEIN KINASE KINASE KINASE 20-RELATED"/>
    <property type="match status" value="1"/>
</dbReference>
<keyword evidence="5 9" id="KW-0418">Kinase</keyword>
<keyword evidence="10" id="KW-1185">Reference proteome</keyword>
<dbReference type="SMART" id="SM00220">
    <property type="entry name" value="S_TKc"/>
    <property type="match status" value="1"/>
</dbReference>
<feature type="domain" description="Protein kinase" evidence="8">
    <location>
        <begin position="12"/>
        <end position="275"/>
    </location>
</feature>
<dbReference type="SUPFAM" id="SSF56112">
    <property type="entry name" value="Protein kinase-like (PK-like)"/>
    <property type="match status" value="1"/>
</dbReference>
<feature type="transmembrane region" description="Helical" evidence="7">
    <location>
        <begin position="320"/>
        <end position="343"/>
    </location>
</feature>
<dbReference type="Gene3D" id="1.10.510.10">
    <property type="entry name" value="Transferase(Phosphotransferase) domain 1"/>
    <property type="match status" value="1"/>
</dbReference>
<sequence>MPLADGQVVAGYTILRTLGAGGMGEVYLVQHPRLPRYDALKVLGSAVSSDEEYRQRFNLEADMVAMLSNPHIVTIYDRGEFDDKLWIAMEYIDGTDASRLLADRYPYGMPPDEVVRIITGVADALDYAHSRGLLHRDVKPANILLGVPGTGDERVMLADFGIARWMGQASGLTGTNMTVGTVAYAAPEQLKGEDIDGHADQYALAATAYHLLTGMPPFTHTNPAIVISQHLSSDPPAIGTKRPELACLSPVFARALAKDADKRYRRCADFARALAQGLGTAEQEFHSSDVTSQALAVGQAVRPGRARHAKSETTSSRRRLAIPAILGAVVVIAGAAAGLSLLLGHHKVDSAATAQTAHPAAPPPAVSGRMDLPVVVIGANCAVLGAAAVSESGAPAYCAHAAPGADATVWSLQPEKLRSDPQTTTATP</sequence>
<gene>
    <name evidence="9" type="ORF">ORI27_16845</name>
</gene>
<evidence type="ECO:0000256" key="5">
    <source>
        <dbReference type="ARBA" id="ARBA00022777"/>
    </source>
</evidence>
<dbReference type="PROSITE" id="PS00108">
    <property type="entry name" value="PROTEIN_KINASE_ST"/>
    <property type="match status" value="1"/>
</dbReference>
<dbReference type="Gene3D" id="3.30.200.20">
    <property type="entry name" value="Phosphorylase Kinase, domain 1"/>
    <property type="match status" value="1"/>
</dbReference>
<comment type="caution">
    <text evidence="9">The sequence shown here is derived from an EMBL/GenBank/DDBJ whole genome shotgun (WGS) entry which is preliminary data.</text>
</comment>
<evidence type="ECO:0000256" key="6">
    <source>
        <dbReference type="ARBA" id="ARBA00022840"/>
    </source>
</evidence>
<evidence type="ECO:0000313" key="10">
    <source>
        <dbReference type="Proteomes" id="UP001300745"/>
    </source>
</evidence>
<evidence type="ECO:0000256" key="7">
    <source>
        <dbReference type="SAM" id="Phobius"/>
    </source>
</evidence>
<accession>A0ABT3SFX5</accession>
<dbReference type="Pfam" id="PF00069">
    <property type="entry name" value="Pkinase"/>
    <property type="match status" value="1"/>
</dbReference>
<dbReference type="PANTHER" id="PTHR43289:SF6">
    <property type="entry name" value="SERINE_THREONINE-PROTEIN KINASE NEKL-3"/>
    <property type="match status" value="1"/>
</dbReference>
<proteinExistence type="predicted"/>
<keyword evidence="3" id="KW-0808">Transferase</keyword>
<dbReference type="EMBL" id="JAPJDO010000014">
    <property type="protein sequence ID" value="MCX2938378.1"/>
    <property type="molecule type" value="Genomic_DNA"/>
</dbReference>